<gene>
    <name evidence="1" type="ORF">DEO72_LG11g1449</name>
</gene>
<organism evidence="1 2">
    <name type="scientific">Vigna unguiculata</name>
    <name type="common">Cowpea</name>
    <dbReference type="NCBI Taxonomy" id="3917"/>
    <lineage>
        <taxon>Eukaryota</taxon>
        <taxon>Viridiplantae</taxon>
        <taxon>Streptophyta</taxon>
        <taxon>Embryophyta</taxon>
        <taxon>Tracheophyta</taxon>
        <taxon>Spermatophyta</taxon>
        <taxon>Magnoliopsida</taxon>
        <taxon>eudicotyledons</taxon>
        <taxon>Gunneridae</taxon>
        <taxon>Pentapetalae</taxon>
        <taxon>rosids</taxon>
        <taxon>fabids</taxon>
        <taxon>Fabales</taxon>
        <taxon>Fabaceae</taxon>
        <taxon>Papilionoideae</taxon>
        <taxon>50 kb inversion clade</taxon>
        <taxon>NPAAA clade</taxon>
        <taxon>indigoferoid/millettioid clade</taxon>
        <taxon>Phaseoleae</taxon>
        <taxon>Vigna</taxon>
    </lineage>
</organism>
<reference evidence="1 2" key="1">
    <citation type="submission" date="2019-04" db="EMBL/GenBank/DDBJ databases">
        <title>An improved genome assembly and genetic linkage map for asparagus bean, Vigna unguiculata ssp. sesquipedialis.</title>
        <authorList>
            <person name="Xia Q."/>
            <person name="Zhang R."/>
            <person name="Dong Y."/>
        </authorList>
    </citation>
    <scope>NUCLEOTIDE SEQUENCE [LARGE SCALE GENOMIC DNA]</scope>
    <source>
        <tissue evidence="1">Leaf</tissue>
    </source>
</reference>
<evidence type="ECO:0000313" key="2">
    <source>
        <dbReference type="Proteomes" id="UP000501690"/>
    </source>
</evidence>
<protein>
    <submittedName>
        <fullName evidence="1">Uncharacterized protein</fullName>
    </submittedName>
</protein>
<dbReference type="AlphaFoldDB" id="A0A4D6NPI5"/>
<proteinExistence type="predicted"/>
<dbReference type="EMBL" id="CP039355">
    <property type="protein sequence ID" value="QCE14449.1"/>
    <property type="molecule type" value="Genomic_DNA"/>
</dbReference>
<accession>A0A4D6NPI5</accession>
<dbReference type="Proteomes" id="UP000501690">
    <property type="component" value="Linkage Group LG11"/>
</dbReference>
<keyword evidence="2" id="KW-1185">Reference proteome</keyword>
<sequence>MVEHWVQEESGNFPELMHRLAARNWPPGDVGDNAEGVLFVIERVMRVSGSLA</sequence>
<name>A0A4D6NPI5_VIGUN</name>
<evidence type="ECO:0000313" key="1">
    <source>
        <dbReference type="EMBL" id="QCE14449.1"/>
    </source>
</evidence>